<name>A0A5N6R5E5_9ROSI</name>
<keyword evidence="6 10" id="KW-0630">Potassium</keyword>
<organism evidence="14 15">
    <name type="scientific">Carpinus fangiana</name>
    <dbReference type="NCBI Taxonomy" id="176857"/>
    <lineage>
        <taxon>Eukaryota</taxon>
        <taxon>Viridiplantae</taxon>
        <taxon>Streptophyta</taxon>
        <taxon>Embryophyta</taxon>
        <taxon>Tracheophyta</taxon>
        <taxon>Spermatophyta</taxon>
        <taxon>Magnoliopsida</taxon>
        <taxon>eudicotyledons</taxon>
        <taxon>Gunneridae</taxon>
        <taxon>Pentapetalae</taxon>
        <taxon>rosids</taxon>
        <taxon>fabids</taxon>
        <taxon>Fagales</taxon>
        <taxon>Betulaceae</taxon>
        <taxon>Carpinus</taxon>
    </lineage>
</organism>
<feature type="domain" description="K+ potassium transporter C-terminal" evidence="13">
    <location>
        <begin position="691"/>
        <end position="940"/>
    </location>
</feature>
<evidence type="ECO:0000259" key="12">
    <source>
        <dbReference type="Pfam" id="PF02705"/>
    </source>
</evidence>
<feature type="transmembrane region" description="Helical" evidence="10">
    <location>
        <begin position="374"/>
        <end position="393"/>
    </location>
</feature>
<evidence type="ECO:0000256" key="2">
    <source>
        <dbReference type="ARBA" id="ARBA00008440"/>
    </source>
</evidence>
<evidence type="ECO:0000256" key="6">
    <source>
        <dbReference type="ARBA" id="ARBA00022958"/>
    </source>
</evidence>
<feature type="transmembrane region" description="Helical" evidence="10">
    <location>
        <begin position="106"/>
        <end position="126"/>
    </location>
</feature>
<dbReference type="PANTHER" id="PTHR30540:SF94">
    <property type="entry name" value="POTASSIUM TRANSPORTER 5"/>
    <property type="match status" value="1"/>
</dbReference>
<evidence type="ECO:0000256" key="9">
    <source>
        <dbReference type="ARBA" id="ARBA00023136"/>
    </source>
</evidence>
<feature type="transmembrane region" description="Helical" evidence="10">
    <location>
        <begin position="640"/>
        <end position="660"/>
    </location>
</feature>
<feature type="compositionally biased region" description="Polar residues" evidence="11">
    <location>
        <begin position="831"/>
        <end position="842"/>
    </location>
</feature>
<dbReference type="InterPro" id="IPR053952">
    <property type="entry name" value="K_trans_C"/>
</dbReference>
<dbReference type="Pfam" id="PF22776">
    <property type="entry name" value="K_trans_C"/>
    <property type="match status" value="1"/>
</dbReference>
<feature type="transmembrane region" description="Helical" evidence="10">
    <location>
        <begin position="399"/>
        <end position="421"/>
    </location>
</feature>
<evidence type="ECO:0000256" key="3">
    <source>
        <dbReference type="ARBA" id="ARBA00022448"/>
    </source>
</evidence>
<evidence type="ECO:0000259" key="13">
    <source>
        <dbReference type="Pfam" id="PF22776"/>
    </source>
</evidence>
<feature type="compositionally biased region" description="Acidic residues" evidence="11">
    <location>
        <begin position="9"/>
        <end position="19"/>
    </location>
</feature>
<dbReference type="Proteomes" id="UP000327013">
    <property type="component" value="Chromosome 3"/>
</dbReference>
<dbReference type="PANTHER" id="PTHR30540">
    <property type="entry name" value="OSMOTIC STRESS POTASSIUM TRANSPORTER"/>
    <property type="match status" value="1"/>
</dbReference>
<evidence type="ECO:0000256" key="1">
    <source>
        <dbReference type="ARBA" id="ARBA00004651"/>
    </source>
</evidence>
<dbReference type="GO" id="GO:0015079">
    <property type="term" value="F:potassium ion transmembrane transporter activity"/>
    <property type="evidence" value="ECO:0007669"/>
    <property type="project" value="UniProtKB-UniRule"/>
</dbReference>
<evidence type="ECO:0000313" key="14">
    <source>
        <dbReference type="EMBL" id="KAE8023804.1"/>
    </source>
</evidence>
<keyword evidence="4 10" id="KW-0633">Potassium transport</keyword>
<dbReference type="OrthoDB" id="504708at2759"/>
<feature type="region of interest" description="Disordered" evidence="11">
    <location>
        <begin position="823"/>
        <end position="842"/>
    </location>
</feature>
<keyword evidence="3" id="KW-0813">Transport</keyword>
<protein>
    <recommendedName>
        <fullName evidence="10">Potassium transporter</fullName>
    </recommendedName>
</protein>
<feature type="domain" description="K+ potassium transporter integral membrane" evidence="12">
    <location>
        <begin position="211"/>
        <end position="676"/>
    </location>
</feature>
<comment type="caution">
    <text evidence="10">Lacks conserved residue(s) required for the propagation of feature annotation.</text>
</comment>
<proteinExistence type="inferred from homology"/>
<feature type="transmembrane region" description="Helical" evidence="10">
    <location>
        <begin position="66"/>
        <end position="86"/>
    </location>
</feature>
<accession>A0A5N6R5E5</accession>
<dbReference type="AlphaFoldDB" id="A0A5N6R5E5"/>
<evidence type="ECO:0000256" key="5">
    <source>
        <dbReference type="ARBA" id="ARBA00022692"/>
    </source>
</evidence>
<dbReference type="InterPro" id="IPR053951">
    <property type="entry name" value="K_trans_N"/>
</dbReference>
<keyword evidence="9 10" id="KW-0472">Membrane</keyword>
<evidence type="ECO:0000256" key="10">
    <source>
        <dbReference type="RuleBase" id="RU321113"/>
    </source>
</evidence>
<evidence type="ECO:0000256" key="4">
    <source>
        <dbReference type="ARBA" id="ARBA00022538"/>
    </source>
</evidence>
<feature type="transmembrane region" description="Helical" evidence="10">
    <location>
        <begin position="583"/>
        <end position="606"/>
    </location>
</feature>
<evidence type="ECO:0000256" key="11">
    <source>
        <dbReference type="SAM" id="MobiDB-lite"/>
    </source>
</evidence>
<feature type="transmembrane region" description="Helical" evidence="10">
    <location>
        <begin position="335"/>
        <end position="354"/>
    </location>
</feature>
<dbReference type="GO" id="GO:0005886">
    <property type="term" value="C:plasma membrane"/>
    <property type="evidence" value="ECO:0007669"/>
    <property type="project" value="UniProtKB-SubCell"/>
</dbReference>
<dbReference type="NCBIfam" id="TIGR00794">
    <property type="entry name" value="kup"/>
    <property type="match status" value="1"/>
</dbReference>
<evidence type="ECO:0000313" key="15">
    <source>
        <dbReference type="Proteomes" id="UP000327013"/>
    </source>
</evidence>
<evidence type="ECO:0000256" key="8">
    <source>
        <dbReference type="ARBA" id="ARBA00023065"/>
    </source>
</evidence>
<dbReference type="Pfam" id="PF02705">
    <property type="entry name" value="K_trans"/>
    <property type="match status" value="2"/>
</dbReference>
<feature type="transmembrane region" description="Helical" evidence="10">
    <location>
        <begin position="502"/>
        <end position="522"/>
    </location>
</feature>
<reference evidence="14 15" key="1">
    <citation type="submission" date="2019-06" db="EMBL/GenBank/DDBJ databases">
        <title>A chromosomal-level reference genome of Carpinus fangiana (Coryloideae, Betulaceae).</title>
        <authorList>
            <person name="Yang X."/>
            <person name="Wang Z."/>
            <person name="Zhang L."/>
            <person name="Hao G."/>
            <person name="Liu J."/>
            <person name="Yang Y."/>
        </authorList>
    </citation>
    <scope>NUCLEOTIDE SEQUENCE [LARGE SCALE GENOMIC DNA]</scope>
    <source>
        <strain evidence="14">Cfa_2016G</strain>
        <tissue evidence="14">Leaf</tissue>
    </source>
</reference>
<dbReference type="EMBL" id="CM017323">
    <property type="protein sequence ID" value="KAE8023804.1"/>
    <property type="molecule type" value="Genomic_DNA"/>
</dbReference>
<comment type="function">
    <text evidence="10">Potassium transporter.</text>
</comment>
<sequence>MAAEKVVEMEEGADDQTTEELERKLKERKISWAKLRRVDSLNLEAGRLSLSQSHPSKVNWKKTLSLALQSLGVVYGDIGTSPLYAISSTFNNEIGNVEDVLGVLSLFIYTIALIPMLKYVFIVLWANDNGDAMQKLQKKFKLERMAAEKVVEMEEGADDDQTTEELERKLKERKISWAKLRRVDSLNLEAGRLSLSQSHASKVNWKKTLSLALQSLGVVYGDIGTSPLYAISSTFNNEIGNVEDVLGVLSLFIYTIALIPMLKYVFIVLWANDNGDGGTFALYSLVCRYAKVSLIPNHQPEDTELSNYRLETPSNQLKRARKIKEKLENSKTAQLALFLVTIAGTSMVIGDGVLTPSISVLSAVSGIKSLGQDAVVGISVAILILIFSVQRFGTDKVGFAFAPVILLWFAFIGGIGLYNLFKYNLGVLRAFNPMYIIHYFKRNGTEAMFADLGHFNVRSIQISFTCVTFPALLATYSGQAAYLTKFPENVSDTFYKSVPDPVYWPTFVIAVAATIIASQAMISGAFSIISQSLALGCFPRVKVVHTSAEYEGQVYIPEINYMLMVACVIVTAAFKTTEKIGHAYGIAVVSVMVITTCMITLIMLVIWKTSIWWIALFFLVFGSIELLYLSSVLYKFPQGGYLPLVFALFLMTIMGIWHYVHKRRYMFELRNKVSSDYVKELATNPNISRVPGIGLLYSELVQGIPPIFPHFIANIPSIHSVLVFVSIKSIPISKVAAEERFLFRHVGARDYRMFRCIARYGYNDVIKEAKDFEHQLVEHLKQFIRLEQFMLEGETGEQMAEAVNIQHSSILVKDKKARGSSRSTIHVEESSLGQPNPSRVSSGSIQSFNAGSLTNSSNRIISAPIQGVEEEMQFVQKQMENGVVYLLGEAEVVAEQKSSLLKKIVVNYAYNFLRKNFRQGGKVMAIPRSRLLRVGMTYEI</sequence>
<keyword evidence="7 10" id="KW-1133">Transmembrane helix</keyword>
<gene>
    <name evidence="14" type="ORF">FH972_009465</name>
</gene>
<feature type="region of interest" description="Disordered" evidence="11">
    <location>
        <begin position="1"/>
        <end position="20"/>
    </location>
</feature>
<keyword evidence="8 10" id="KW-0406">Ion transport</keyword>
<evidence type="ECO:0000256" key="7">
    <source>
        <dbReference type="ARBA" id="ARBA00022989"/>
    </source>
</evidence>
<keyword evidence="15" id="KW-1185">Reference proteome</keyword>
<comment type="subcellular location">
    <subcellularLocation>
        <location evidence="1">Cell membrane</location>
        <topology evidence="1">Multi-pass membrane protein</topology>
    </subcellularLocation>
    <subcellularLocation>
        <location evidence="10">Membrane</location>
        <topology evidence="10">Multi-pass membrane protein</topology>
    </subcellularLocation>
</comment>
<feature type="transmembrane region" description="Helical" evidence="10">
    <location>
        <begin position="613"/>
        <end position="634"/>
    </location>
</feature>
<dbReference type="InterPro" id="IPR003855">
    <property type="entry name" value="K+_transporter"/>
</dbReference>
<comment type="similarity">
    <text evidence="2 10">Belongs to the HAK/KUP transporter (TC 2.A.72.3) family.</text>
</comment>
<feature type="transmembrane region" description="Helical" evidence="10">
    <location>
        <begin position="245"/>
        <end position="271"/>
    </location>
</feature>
<keyword evidence="5 10" id="KW-0812">Transmembrane</keyword>
<feature type="domain" description="K+ potassium transporter integral membrane" evidence="12">
    <location>
        <begin position="66"/>
        <end position="131"/>
    </location>
</feature>